<dbReference type="EMBL" id="KZ821263">
    <property type="protein sequence ID" value="PYH41543.1"/>
    <property type="molecule type" value="Genomic_DNA"/>
</dbReference>
<dbReference type="RefSeq" id="XP_025427525.1">
    <property type="nucleotide sequence ID" value="XM_025575900.1"/>
</dbReference>
<dbReference type="Pfam" id="PF01535">
    <property type="entry name" value="PPR"/>
    <property type="match status" value="2"/>
</dbReference>
<dbReference type="GeneID" id="37077128"/>
<dbReference type="STRING" id="1450539.A0A318ZA12"/>
<accession>A0A318ZA12</accession>
<feature type="region of interest" description="Disordered" evidence="5">
    <location>
        <begin position="76"/>
        <end position="112"/>
    </location>
</feature>
<evidence type="ECO:0000313" key="7">
    <source>
        <dbReference type="Proteomes" id="UP000248349"/>
    </source>
</evidence>
<keyword evidence="2" id="KW-0677">Repeat</keyword>
<keyword evidence="7" id="KW-1185">Reference proteome</keyword>
<evidence type="ECO:0000256" key="2">
    <source>
        <dbReference type="ARBA" id="ARBA00022737"/>
    </source>
</evidence>
<sequence>MSFSAHRFLRPRSGAGLPSVALHSRLRPGYWCRPRGIFQQARWHLHDARRTNAQPPTEPELLFCESEPLTSSSILANHSLNRSQRTQLSPSSSARSAFQEDENDLNDESDFLDESELIDETPLKPPKPLKLIDPCDPNRSYRSLRVGNYVEGNRQLRHNALVVNNGTVSYRERIVDEEAYLADQEIRSSSWFIGRRRLRMWKSARNELFKAKYYKRPVSQEDLVQEFELREADNELLTLLQSPNLDGFRESWNQLDVATKSEHWMRLSLWLIANEPTRALKFLYITCQDKQRPLLVMISECLLFLRNYPKLFDSWRWESVTFPDLVATCLDPHYWPIVYTPQKGIRFFIGAANDDDVLRAWKLVYERQVHTSAETYLAWASRFTRMRNIDLALEALEHVRQIGQVGLEITSEPVKRHGCLLLLLDSVKDGPEGRNFRILPRLLEMGMRPDLEMMDLILANCYKTGDPELGRDMLNHMQSQGYPLTTYTYVTLLSDATRRLDRSEINRLKHEIEMQGEDIRTNRFVKSKLFHAYFCLNVKDQTGRPEEMDNKHAFRSLFRLYNEMYDISPLKKLGIVPQSYRQQVTGRSPLRTEPDAVPLFLMIASYLRCHSDISVTARVYDRFVELLENEDPVISPLGRTDHTWHEFMFAWRNDVRGLRPSVRLVGTMERFNTEDQGVSPDQPNFRPKPTVYIWTALVSAFLWNKEPNAAEKVLELMDKYKVKYNKVLWTSLIYGYAQNKDILKVAQTIRAMESAGHEMDAFTIRALRHIQDPERLWQAVDELDKQANEQVHSETYSSLTDKLRLDDLQGDGDWLLDQGLQRMKAKAQARAD</sequence>
<evidence type="ECO:0000256" key="1">
    <source>
        <dbReference type="ARBA" id="ARBA00006192"/>
    </source>
</evidence>
<feature type="compositionally biased region" description="Polar residues" evidence="5">
    <location>
        <begin position="76"/>
        <end position="96"/>
    </location>
</feature>
<feature type="compositionally biased region" description="Acidic residues" evidence="5">
    <location>
        <begin position="99"/>
        <end position="112"/>
    </location>
</feature>
<name>A0A318ZA12_9EURO</name>
<comment type="function">
    <text evidence="3">Regulates mitochondrial small subunit maturation by controlling 15S rRNA 5'-end processing. Localizes to the 5' precursor of the 15S rRNA in a position that is subsequently occupied by mS47 in the mature yeast mtSSU. Uses structure and sequence-specific RNA recognition, binding to a single-stranded region of the precursor and specifically recognizing bases -6 to -1. The exchange of Ccm1 for mS47 is coupled to the irreversible removal of precursor rRNA that is accompanied by conformational changes of the mitoribosomal proteins uS5m and mS26. These conformational changes signal completion of 5'-end rRNA processing through protection of the mature 5'-end of the 15S rRNA and stabilization of mS47. The removal of the 5' precursor together with the dissociation of Ccm1 may be catalyzed by the 5'-3' exoribonuclease Pet127. Involved in the specific removal of group I introns in mitochondrial encoded transcripts.</text>
</comment>
<dbReference type="AlphaFoldDB" id="A0A318ZA12"/>
<evidence type="ECO:0008006" key="8">
    <source>
        <dbReference type="Google" id="ProtNLM"/>
    </source>
</evidence>
<dbReference type="PANTHER" id="PTHR47447:SF17">
    <property type="entry name" value="OS12G0638900 PROTEIN"/>
    <property type="match status" value="1"/>
</dbReference>
<proteinExistence type="inferred from homology"/>
<evidence type="ECO:0000256" key="5">
    <source>
        <dbReference type="SAM" id="MobiDB-lite"/>
    </source>
</evidence>
<dbReference type="PANTHER" id="PTHR47447">
    <property type="entry name" value="OS03G0856100 PROTEIN"/>
    <property type="match status" value="1"/>
</dbReference>
<gene>
    <name evidence="6" type="ORF">BP01DRAFT_360362</name>
</gene>
<dbReference type="OrthoDB" id="185373at2759"/>
<comment type="similarity">
    <text evidence="1">Belongs to the CCM1 family.</text>
</comment>
<organism evidence="6 7">
    <name type="scientific">Aspergillus saccharolyticus JOP 1030-1</name>
    <dbReference type="NCBI Taxonomy" id="1450539"/>
    <lineage>
        <taxon>Eukaryota</taxon>
        <taxon>Fungi</taxon>
        <taxon>Dikarya</taxon>
        <taxon>Ascomycota</taxon>
        <taxon>Pezizomycotina</taxon>
        <taxon>Eurotiomycetes</taxon>
        <taxon>Eurotiomycetidae</taxon>
        <taxon>Eurotiales</taxon>
        <taxon>Aspergillaceae</taxon>
        <taxon>Aspergillus</taxon>
        <taxon>Aspergillus subgen. Circumdati</taxon>
    </lineage>
</organism>
<dbReference type="Proteomes" id="UP000248349">
    <property type="component" value="Unassembled WGS sequence"/>
</dbReference>
<evidence type="ECO:0000256" key="3">
    <source>
        <dbReference type="ARBA" id="ARBA00044493"/>
    </source>
</evidence>
<reference evidence="6 7" key="1">
    <citation type="submission" date="2016-12" db="EMBL/GenBank/DDBJ databases">
        <title>The genomes of Aspergillus section Nigri reveals drivers in fungal speciation.</title>
        <authorList>
            <consortium name="DOE Joint Genome Institute"/>
            <person name="Vesth T.C."/>
            <person name="Nybo J."/>
            <person name="Theobald S."/>
            <person name="Brandl J."/>
            <person name="Frisvad J.C."/>
            <person name="Nielsen K.F."/>
            <person name="Lyhne E.K."/>
            <person name="Kogle M.E."/>
            <person name="Kuo A."/>
            <person name="Riley R."/>
            <person name="Clum A."/>
            <person name="Nolan M."/>
            <person name="Lipzen A."/>
            <person name="Salamov A."/>
            <person name="Henrissat B."/>
            <person name="Wiebenga A."/>
            <person name="De Vries R.P."/>
            <person name="Grigoriev I.V."/>
            <person name="Mortensen U.H."/>
            <person name="Andersen M.R."/>
            <person name="Baker S.E."/>
        </authorList>
    </citation>
    <scope>NUCLEOTIDE SEQUENCE [LARGE SCALE GENOMIC DNA]</scope>
    <source>
        <strain evidence="6 7">JOP 1030-1</strain>
    </source>
</reference>
<evidence type="ECO:0000256" key="4">
    <source>
        <dbReference type="ARBA" id="ARBA00044511"/>
    </source>
</evidence>
<dbReference type="InterPro" id="IPR011990">
    <property type="entry name" value="TPR-like_helical_dom_sf"/>
</dbReference>
<dbReference type="InterPro" id="IPR002885">
    <property type="entry name" value="PPR_rpt"/>
</dbReference>
<comment type="subunit">
    <text evidence="4">Binds to mitochondrial small subunit 15S rRNA.</text>
</comment>
<evidence type="ECO:0000313" key="6">
    <source>
        <dbReference type="EMBL" id="PYH41543.1"/>
    </source>
</evidence>
<protein>
    <recommendedName>
        <fullName evidence="8">Pentatricopeptide repeat protein</fullName>
    </recommendedName>
</protein>
<dbReference type="Gene3D" id="1.25.40.10">
    <property type="entry name" value="Tetratricopeptide repeat domain"/>
    <property type="match status" value="2"/>
</dbReference>
<dbReference type="NCBIfam" id="TIGR00756">
    <property type="entry name" value="PPR"/>
    <property type="match status" value="1"/>
</dbReference>